<keyword evidence="2" id="KW-1185">Reference proteome</keyword>
<evidence type="ECO:0000313" key="2">
    <source>
        <dbReference type="Proteomes" id="UP000827092"/>
    </source>
</evidence>
<gene>
    <name evidence="1" type="ORF">JTE90_021103</name>
</gene>
<dbReference type="Proteomes" id="UP000827092">
    <property type="component" value="Unassembled WGS sequence"/>
</dbReference>
<dbReference type="EMBL" id="JAFNEN010003613">
    <property type="protein sequence ID" value="KAG8171732.1"/>
    <property type="molecule type" value="Genomic_DNA"/>
</dbReference>
<dbReference type="AlphaFoldDB" id="A0AAV6TIL7"/>
<reference evidence="1 2" key="1">
    <citation type="journal article" date="2022" name="Nat. Ecol. Evol.">
        <title>A masculinizing supergene underlies an exaggerated male reproductive morph in a spider.</title>
        <authorList>
            <person name="Hendrickx F."/>
            <person name="De Corte Z."/>
            <person name="Sonet G."/>
            <person name="Van Belleghem S.M."/>
            <person name="Kostlbacher S."/>
            <person name="Vangestel C."/>
        </authorList>
    </citation>
    <scope>NUCLEOTIDE SEQUENCE [LARGE SCALE GENOMIC DNA]</scope>
    <source>
        <strain evidence="1">W744_W776</strain>
    </source>
</reference>
<evidence type="ECO:0000313" key="1">
    <source>
        <dbReference type="EMBL" id="KAG8171732.1"/>
    </source>
</evidence>
<comment type="caution">
    <text evidence="1">The sequence shown here is derived from an EMBL/GenBank/DDBJ whole genome shotgun (WGS) entry which is preliminary data.</text>
</comment>
<protein>
    <submittedName>
        <fullName evidence="1">Uncharacterized protein</fullName>
    </submittedName>
</protein>
<name>A0AAV6TIL7_9ARAC</name>
<proteinExistence type="predicted"/>
<sequence>MLDFAQKGLSECSCFDRHLARHPNNGSQRRCRENSREENVDRHHVVHFCCTVDDIEPDDTAGREETGHADEERYHRKEILTLLKGIHDF</sequence>
<organism evidence="1 2">
    <name type="scientific">Oedothorax gibbosus</name>
    <dbReference type="NCBI Taxonomy" id="931172"/>
    <lineage>
        <taxon>Eukaryota</taxon>
        <taxon>Metazoa</taxon>
        <taxon>Ecdysozoa</taxon>
        <taxon>Arthropoda</taxon>
        <taxon>Chelicerata</taxon>
        <taxon>Arachnida</taxon>
        <taxon>Araneae</taxon>
        <taxon>Araneomorphae</taxon>
        <taxon>Entelegynae</taxon>
        <taxon>Araneoidea</taxon>
        <taxon>Linyphiidae</taxon>
        <taxon>Erigoninae</taxon>
        <taxon>Oedothorax</taxon>
    </lineage>
</organism>
<accession>A0AAV6TIL7</accession>